<dbReference type="Pfam" id="PF05368">
    <property type="entry name" value="NmrA"/>
    <property type="match status" value="1"/>
</dbReference>
<keyword evidence="3" id="KW-1185">Reference proteome</keyword>
<dbReference type="Proteomes" id="UP000186309">
    <property type="component" value="Chromosome"/>
</dbReference>
<evidence type="ECO:0000313" key="2">
    <source>
        <dbReference type="EMBL" id="APW61550.1"/>
    </source>
</evidence>
<dbReference type="InterPro" id="IPR051604">
    <property type="entry name" value="Ergot_Alk_Oxidoreductase"/>
</dbReference>
<dbReference type="AlphaFoldDB" id="A0A1U7CRH7"/>
<dbReference type="CDD" id="cd05269">
    <property type="entry name" value="TMR_SDR_a"/>
    <property type="match status" value="1"/>
</dbReference>
<dbReference type="PANTHER" id="PTHR43162">
    <property type="match status" value="1"/>
</dbReference>
<name>A0A1U7CRH7_9BACT</name>
<reference evidence="3" key="1">
    <citation type="submission" date="2016-12" db="EMBL/GenBank/DDBJ databases">
        <title>Comparative genomics of four Isosphaeraceae planctomycetes: a common pool of plasmids and glycoside hydrolase genes.</title>
        <authorList>
            <person name="Ivanova A."/>
        </authorList>
    </citation>
    <scope>NUCLEOTIDE SEQUENCE [LARGE SCALE GENOMIC DNA]</scope>
    <source>
        <strain evidence="3">PX4</strain>
    </source>
</reference>
<dbReference type="GO" id="GO:0016491">
    <property type="term" value="F:oxidoreductase activity"/>
    <property type="evidence" value="ECO:0007669"/>
    <property type="project" value="UniProtKB-KW"/>
</dbReference>
<gene>
    <name evidence="2" type="primary">azoB_1</name>
    <name evidence="2" type="ORF">BSF38_03068</name>
</gene>
<keyword evidence="2" id="KW-0560">Oxidoreductase</keyword>
<dbReference type="PANTHER" id="PTHR43162:SF1">
    <property type="entry name" value="PRESTALK A DIFFERENTIATION PROTEIN A"/>
    <property type="match status" value="1"/>
</dbReference>
<dbReference type="EC" id="1.7.-.-" evidence="2"/>
<evidence type="ECO:0000259" key="1">
    <source>
        <dbReference type="Pfam" id="PF05368"/>
    </source>
</evidence>
<proteinExistence type="predicted"/>
<evidence type="ECO:0000313" key="3">
    <source>
        <dbReference type="Proteomes" id="UP000186309"/>
    </source>
</evidence>
<dbReference type="OrthoDB" id="285016at2"/>
<dbReference type="EMBL" id="CP019082">
    <property type="protein sequence ID" value="APW61550.1"/>
    <property type="molecule type" value="Genomic_DNA"/>
</dbReference>
<dbReference type="InterPro" id="IPR036291">
    <property type="entry name" value="NAD(P)-bd_dom_sf"/>
</dbReference>
<dbReference type="Gene3D" id="3.90.25.10">
    <property type="entry name" value="UDP-galactose 4-epimerase, domain 1"/>
    <property type="match status" value="1"/>
</dbReference>
<dbReference type="InterPro" id="IPR008030">
    <property type="entry name" value="NmrA-like"/>
</dbReference>
<sequence>MILVTGATGTVGGEVVRRLSAKGEAVRAVVRDPEKAASLALPHVEVVEGDFDRPETMEAAFDGVQRAFLATSSSERTEAQQIAFAEAARKRGVAHVVKLSQLGADAQSEGRFQRYHAVVEEAIQALGLAFTFLRPNLFMQGLLNFTPTIKAKGAFFAAAGDARVSLIDIRDLADVAVAALTASGHEGKIYDLTGPEAITHNEMALGLSAALGRPIAYVDVPPEALRNTLIHVGFPAWQADGLLEEYAMYRRGEAAVVESGVQDVLGRAPRRFEAFAREYAPMFS</sequence>
<accession>A0A1U7CRH7</accession>
<dbReference type="Gene3D" id="3.40.50.720">
    <property type="entry name" value="NAD(P)-binding Rossmann-like Domain"/>
    <property type="match status" value="1"/>
</dbReference>
<dbReference type="SUPFAM" id="SSF51735">
    <property type="entry name" value="NAD(P)-binding Rossmann-fold domains"/>
    <property type="match status" value="1"/>
</dbReference>
<dbReference type="STRING" id="1387353.BSF38_03068"/>
<dbReference type="RefSeq" id="WP_076346990.1">
    <property type="nucleotide sequence ID" value="NZ_CP019082.1"/>
</dbReference>
<protein>
    <submittedName>
        <fullName evidence="2">NAD(P)H azoreductase</fullName>
        <ecNumber evidence="2">1.7.-.-</ecNumber>
    </submittedName>
</protein>
<dbReference type="KEGG" id="pbor:BSF38_03068"/>
<feature type="domain" description="NmrA-like" evidence="1">
    <location>
        <begin position="2"/>
        <end position="249"/>
    </location>
</feature>
<organism evidence="2 3">
    <name type="scientific">Paludisphaera borealis</name>
    <dbReference type="NCBI Taxonomy" id="1387353"/>
    <lineage>
        <taxon>Bacteria</taxon>
        <taxon>Pseudomonadati</taxon>
        <taxon>Planctomycetota</taxon>
        <taxon>Planctomycetia</taxon>
        <taxon>Isosphaerales</taxon>
        <taxon>Isosphaeraceae</taxon>
        <taxon>Paludisphaera</taxon>
    </lineage>
</organism>